<feature type="domain" description="Hint" evidence="2">
    <location>
        <begin position="199"/>
        <end position="300"/>
    </location>
</feature>
<reference evidence="3 4" key="1">
    <citation type="submission" date="2024-10" db="EMBL/GenBank/DDBJ databases">
        <title>The Natural Products Discovery Center: Release of the First 8490 Sequenced Strains for Exploring Actinobacteria Biosynthetic Diversity.</title>
        <authorList>
            <person name="Kalkreuter E."/>
            <person name="Kautsar S.A."/>
            <person name="Yang D."/>
            <person name="Bader C.D."/>
            <person name="Teijaro C.N."/>
            <person name="Fluegel L."/>
            <person name="Davis C.M."/>
            <person name="Simpson J.R."/>
            <person name="Lauterbach L."/>
            <person name="Steele A.D."/>
            <person name="Gui C."/>
            <person name="Meng S."/>
            <person name="Li G."/>
            <person name="Viehrig K."/>
            <person name="Ye F."/>
            <person name="Su P."/>
            <person name="Kiefer A.F."/>
            <person name="Nichols A."/>
            <person name="Cepeda A.J."/>
            <person name="Yan W."/>
            <person name="Fan B."/>
            <person name="Jiang Y."/>
            <person name="Adhikari A."/>
            <person name="Zheng C.-J."/>
            <person name="Schuster L."/>
            <person name="Cowan T.M."/>
            <person name="Smanski M.J."/>
            <person name="Chevrette M.G."/>
            <person name="De Carvalho L.P.S."/>
            <person name="Shen B."/>
        </authorList>
    </citation>
    <scope>NUCLEOTIDE SEQUENCE [LARGE SCALE GENOMIC DNA]</scope>
    <source>
        <strain evidence="3 4">NPDC048229</strain>
    </source>
</reference>
<proteinExistence type="predicted"/>
<dbReference type="Pfam" id="PF07591">
    <property type="entry name" value="PT-HINT"/>
    <property type="match status" value="1"/>
</dbReference>
<dbReference type="PROSITE" id="PS50817">
    <property type="entry name" value="INTEIN_N_TER"/>
    <property type="match status" value="1"/>
</dbReference>
<dbReference type="Proteomes" id="UP001604282">
    <property type="component" value="Unassembled WGS sequence"/>
</dbReference>
<feature type="compositionally biased region" description="Low complexity" evidence="1">
    <location>
        <begin position="43"/>
        <end position="61"/>
    </location>
</feature>
<dbReference type="InterPro" id="IPR003587">
    <property type="entry name" value="Hint_dom_N"/>
</dbReference>
<dbReference type="EMBL" id="JBICZW010000022">
    <property type="protein sequence ID" value="MFG3192662.1"/>
    <property type="molecule type" value="Genomic_DNA"/>
</dbReference>
<dbReference type="SUPFAM" id="SSF51294">
    <property type="entry name" value="Hedgehog/intein (Hint) domain"/>
    <property type="match status" value="1"/>
</dbReference>
<protein>
    <submittedName>
        <fullName evidence="3">Polymorphic toxin-type HINT domain-containing protein</fullName>
    </submittedName>
</protein>
<accession>A0ABW7C0W0</accession>
<gene>
    <name evidence="3" type="ORF">ACGFYS_27410</name>
</gene>
<comment type="caution">
    <text evidence="3">The sequence shown here is derived from an EMBL/GenBank/DDBJ whole genome shotgun (WGS) entry which is preliminary data.</text>
</comment>
<sequence length="445" mass="47159">TASDPTGLESCYPNYCAGSNGTYGTYKEENDPGANQDDDDSGDNGTTTTTTTTGTNNAGSGEQPVIQGIRLPTEKELRALPLAWPGDTYDELTAKWARGKCGFGSGGFSAQNTKGFCDTVLAAGLLETGDDPWGVKANIDCITGKGRCGEALVQDILTIVTWGVGKLLSGPAAAAVRAGGAGAKGAGKGAVARLLGAACQCFLAGTEVKLADGSTKPIEEIEMGDTVLATDPETGETGSRKVIALIRTEADKLFNALSITTSDGIEQLTATYEHPFWSPSEHTWLAARDLEIGMTLLTDAGETVLVSGNTPFSRHARTYNMTVEGLHTYYVLAGETPVLVHNAGNDQTPNIILRGIQQIQDGTLAQRRNPTKPDGSPGDLDFFTNKEKNKRNNWWVGAKIYAPDPLNNDYRILEKNGQFKWVGPKGGVKGAGHFYGKLMDITPCT</sequence>
<dbReference type="NCBIfam" id="TIGR01443">
    <property type="entry name" value="intein_Cterm"/>
    <property type="match status" value="1"/>
</dbReference>
<name>A0ABW7C0W0_9ACTN</name>
<evidence type="ECO:0000313" key="3">
    <source>
        <dbReference type="EMBL" id="MFG3192662.1"/>
    </source>
</evidence>
<evidence type="ECO:0000259" key="2">
    <source>
        <dbReference type="SMART" id="SM00306"/>
    </source>
</evidence>
<organism evidence="3 4">
    <name type="scientific">Streptomyces omiyaensis</name>
    <dbReference type="NCBI Taxonomy" id="68247"/>
    <lineage>
        <taxon>Bacteria</taxon>
        <taxon>Bacillati</taxon>
        <taxon>Actinomycetota</taxon>
        <taxon>Actinomycetes</taxon>
        <taxon>Kitasatosporales</taxon>
        <taxon>Streptomycetaceae</taxon>
        <taxon>Streptomyces</taxon>
    </lineage>
</organism>
<dbReference type="InterPro" id="IPR030934">
    <property type="entry name" value="Intein_C"/>
</dbReference>
<dbReference type="RefSeq" id="WP_392015428.1">
    <property type="nucleotide sequence ID" value="NZ_JBIBSS010000026.1"/>
</dbReference>
<dbReference type="SMART" id="SM00306">
    <property type="entry name" value="HintN"/>
    <property type="match status" value="1"/>
</dbReference>
<feature type="region of interest" description="Disordered" evidence="1">
    <location>
        <begin position="22"/>
        <end position="63"/>
    </location>
</feature>
<evidence type="ECO:0000256" key="1">
    <source>
        <dbReference type="SAM" id="MobiDB-lite"/>
    </source>
</evidence>
<dbReference type="InterPro" id="IPR006141">
    <property type="entry name" value="Intein_N"/>
</dbReference>
<feature type="non-terminal residue" evidence="3">
    <location>
        <position position="1"/>
    </location>
</feature>
<dbReference type="Gene3D" id="2.170.16.10">
    <property type="entry name" value="Hedgehog/Intein (Hint) domain"/>
    <property type="match status" value="1"/>
</dbReference>
<keyword evidence="4" id="KW-1185">Reference proteome</keyword>
<dbReference type="InterPro" id="IPR036844">
    <property type="entry name" value="Hint_dom_sf"/>
</dbReference>
<evidence type="ECO:0000313" key="4">
    <source>
        <dbReference type="Proteomes" id="UP001604282"/>
    </source>
</evidence>
<dbReference type="CDD" id="cd00081">
    <property type="entry name" value="Hint"/>
    <property type="match status" value="1"/>
</dbReference>